<dbReference type="Proteomes" id="UP000193450">
    <property type="component" value="Chromosome"/>
</dbReference>
<dbReference type="InterPro" id="IPR009056">
    <property type="entry name" value="Cyt_c-like_dom"/>
</dbReference>
<dbReference type="InterPro" id="IPR036909">
    <property type="entry name" value="Cyt_c-like_dom_sf"/>
</dbReference>
<dbReference type="SUPFAM" id="SSF46626">
    <property type="entry name" value="Cytochrome c"/>
    <property type="match status" value="1"/>
</dbReference>
<evidence type="ECO:0000256" key="5">
    <source>
        <dbReference type="ARBA" id="ARBA00023004"/>
    </source>
</evidence>
<proteinExistence type="predicted"/>
<dbReference type="AlphaFoldDB" id="A0A1X9NDZ1"/>
<name>A0A1X9NDZ1_9GAMM</name>
<dbReference type="OrthoDB" id="9814708at2"/>
<accession>A0A1X9NDZ1</accession>
<evidence type="ECO:0000256" key="3">
    <source>
        <dbReference type="ARBA" id="ARBA00022723"/>
    </source>
</evidence>
<dbReference type="InterPro" id="IPR002323">
    <property type="entry name" value="Cyt_CIE"/>
</dbReference>
<gene>
    <name evidence="9" type="ORF">BST96_08205</name>
</gene>
<evidence type="ECO:0000313" key="9">
    <source>
        <dbReference type="EMBL" id="ARN74105.1"/>
    </source>
</evidence>
<keyword evidence="3 6" id="KW-0479">Metal-binding</keyword>
<dbReference type="PRINTS" id="PR00607">
    <property type="entry name" value="CYTCHROMECIE"/>
</dbReference>
<evidence type="ECO:0000313" key="10">
    <source>
        <dbReference type="Proteomes" id="UP000193450"/>
    </source>
</evidence>
<dbReference type="EMBL" id="CP019343">
    <property type="protein sequence ID" value="ARN74105.1"/>
    <property type="molecule type" value="Genomic_DNA"/>
</dbReference>
<dbReference type="Pfam" id="PF13442">
    <property type="entry name" value="Cytochrome_CBB3"/>
    <property type="match status" value="1"/>
</dbReference>
<dbReference type="PANTHER" id="PTHR40942:SF4">
    <property type="entry name" value="CYTOCHROME C5"/>
    <property type="match status" value="1"/>
</dbReference>
<sequence>MNMLKSNAVKLMGILLLGMAVSAHGVSDKQRAAIEERIAPAGSVCMEGDSSCGAAVASSGGGAKSPEDIYNTNCMACHATGAAGAPKMGDAGAWTGRMDKGLETVYANAINGINGMPAKGLCMSCSDDDVKAVVDYILDNSK</sequence>
<dbReference type="STRING" id="716816.BST96_08205"/>
<feature type="signal peptide" evidence="7">
    <location>
        <begin position="1"/>
        <end position="25"/>
    </location>
</feature>
<evidence type="ECO:0000256" key="6">
    <source>
        <dbReference type="PROSITE-ProRule" id="PRU00433"/>
    </source>
</evidence>
<keyword evidence="1" id="KW-0813">Transport</keyword>
<evidence type="ECO:0000256" key="2">
    <source>
        <dbReference type="ARBA" id="ARBA00022617"/>
    </source>
</evidence>
<keyword evidence="5 6" id="KW-0408">Iron</keyword>
<feature type="chain" id="PRO_5013027783" evidence="7">
    <location>
        <begin position="26"/>
        <end position="142"/>
    </location>
</feature>
<dbReference type="PANTHER" id="PTHR40942">
    <property type="match status" value="1"/>
</dbReference>
<evidence type="ECO:0000256" key="4">
    <source>
        <dbReference type="ARBA" id="ARBA00022982"/>
    </source>
</evidence>
<organism evidence="9 10">
    <name type="scientific">Oceanicoccus sagamiensis</name>
    <dbReference type="NCBI Taxonomy" id="716816"/>
    <lineage>
        <taxon>Bacteria</taxon>
        <taxon>Pseudomonadati</taxon>
        <taxon>Pseudomonadota</taxon>
        <taxon>Gammaproteobacteria</taxon>
        <taxon>Cellvibrionales</taxon>
        <taxon>Spongiibacteraceae</taxon>
        <taxon>Oceanicoccus</taxon>
    </lineage>
</organism>
<dbReference type="GO" id="GO:0020037">
    <property type="term" value="F:heme binding"/>
    <property type="evidence" value="ECO:0007669"/>
    <property type="project" value="InterPro"/>
</dbReference>
<evidence type="ECO:0000256" key="7">
    <source>
        <dbReference type="SAM" id="SignalP"/>
    </source>
</evidence>
<reference evidence="9 10" key="1">
    <citation type="submission" date="2016-11" db="EMBL/GenBank/DDBJ databases">
        <title>Trade-off between light-utilization and light-protection in marine flavobacteria.</title>
        <authorList>
            <person name="Kumagai Y."/>
        </authorList>
    </citation>
    <scope>NUCLEOTIDE SEQUENCE [LARGE SCALE GENOMIC DNA]</scope>
    <source>
        <strain evidence="9 10">NBRC 107125</strain>
    </source>
</reference>
<protein>
    <submittedName>
        <fullName evidence="9">Cytochrome C</fullName>
    </submittedName>
</protein>
<dbReference type="RefSeq" id="WP_085758235.1">
    <property type="nucleotide sequence ID" value="NZ_CP019343.1"/>
</dbReference>
<evidence type="ECO:0000256" key="1">
    <source>
        <dbReference type="ARBA" id="ARBA00022448"/>
    </source>
</evidence>
<keyword evidence="4" id="KW-0249">Electron transport</keyword>
<evidence type="ECO:0000259" key="8">
    <source>
        <dbReference type="PROSITE" id="PS51007"/>
    </source>
</evidence>
<dbReference type="PROSITE" id="PS51007">
    <property type="entry name" value="CYTC"/>
    <property type="match status" value="1"/>
</dbReference>
<feature type="domain" description="Cytochrome c" evidence="8">
    <location>
        <begin position="61"/>
        <end position="141"/>
    </location>
</feature>
<keyword evidence="2 6" id="KW-0349">Heme</keyword>
<keyword evidence="10" id="KW-1185">Reference proteome</keyword>
<dbReference type="KEGG" id="osg:BST96_08205"/>
<dbReference type="GO" id="GO:0009055">
    <property type="term" value="F:electron transfer activity"/>
    <property type="evidence" value="ECO:0007669"/>
    <property type="project" value="InterPro"/>
</dbReference>
<dbReference type="Gene3D" id="1.10.760.10">
    <property type="entry name" value="Cytochrome c-like domain"/>
    <property type="match status" value="1"/>
</dbReference>
<dbReference type="GO" id="GO:0005506">
    <property type="term" value="F:iron ion binding"/>
    <property type="evidence" value="ECO:0007669"/>
    <property type="project" value="InterPro"/>
</dbReference>
<keyword evidence="7" id="KW-0732">Signal</keyword>